<protein>
    <submittedName>
        <fullName evidence="2">IS3 family transposase</fullName>
    </submittedName>
</protein>
<name>A0ABV4HDH8_9SPHI</name>
<comment type="caution">
    <text evidence="2">The sequence shown here is derived from an EMBL/GenBank/DDBJ whole genome shotgun (WGS) entry which is preliminary data.</text>
</comment>
<dbReference type="InterPro" id="IPR036397">
    <property type="entry name" value="RNaseH_sf"/>
</dbReference>
<dbReference type="InterPro" id="IPR048020">
    <property type="entry name" value="Transpos_IS3"/>
</dbReference>
<dbReference type="InterPro" id="IPR050900">
    <property type="entry name" value="Transposase_IS3/IS150/IS904"/>
</dbReference>
<keyword evidence="3" id="KW-1185">Reference proteome</keyword>
<dbReference type="Pfam" id="PF00665">
    <property type="entry name" value="rve"/>
    <property type="match status" value="1"/>
</dbReference>
<accession>A0ABV4HDH8</accession>
<evidence type="ECO:0000313" key="2">
    <source>
        <dbReference type="EMBL" id="MEZ0452549.1"/>
    </source>
</evidence>
<dbReference type="Gene3D" id="3.30.420.10">
    <property type="entry name" value="Ribonuclease H-like superfamily/Ribonuclease H"/>
    <property type="match status" value="1"/>
</dbReference>
<dbReference type="SUPFAM" id="SSF53098">
    <property type="entry name" value="Ribonuclease H-like"/>
    <property type="match status" value="1"/>
</dbReference>
<proteinExistence type="predicted"/>
<feature type="domain" description="Integrase catalytic" evidence="1">
    <location>
        <begin position="103"/>
        <end position="279"/>
    </location>
</feature>
<dbReference type="EMBL" id="JBEOQB010000003">
    <property type="protein sequence ID" value="MEZ0452549.1"/>
    <property type="molecule type" value="Genomic_DNA"/>
</dbReference>
<dbReference type="PANTHER" id="PTHR46889:SF5">
    <property type="entry name" value="INTEGRASE PROTEIN"/>
    <property type="match status" value="1"/>
</dbReference>
<dbReference type="InterPro" id="IPR001584">
    <property type="entry name" value="Integrase_cat-core"/>
</dbReference>
<reference evidence="2 3" key="1">
    <citation type="submission" date="2024-06" db="EMBL/GenBank/DDBJ databases">
        <title>Soil Sphingobacterium thalpophilum.</title>
        <authorList>
            <person name="Yang J."/>
            <person name="Li J."/>
        </authorList>
    </citation>
    <scope>NUCLEOTIDE SEQUENCE [LARGE SCALE GENOMIC DNA]</scope>
    <source>
        <strain evidence="2 3">22g91tb</strain>
    </source>
</reference>
<organism evidence="2 3">
    <name type="scientific">Sphingobacterium thalpophilum</name>
    <dbReference type="NCBI Taxonomy" id="259"/>
    <lineage>
        <taxon>Bacteria</taxon>
        <taxon>Pseudomonadati</taxon>
        <taxon>Bacteroidota</taxon>
        <taxon>Sphingobacteriia</taxon>
        <taxon>Sphingobacteriales</taxon>
        <taxon>Sphingobacteriaceae</taxon>
        <taxon>Sphingobacterium</taxon>
    </lineage>
</organism>
<sequence length="296" mass="33637">MAKVGVGPLCRLFGKSRQAYYQKHCHTKAVNAQNSLVLDLVAAFRREIPGLGTNKLYRLIRPSLQLSDIKMGRDKLHNLLQAHNLIIRAGKRVPRTTNSNHWMKKYPNLIKDISVSTTEQVWVCDLTYICVGNDFNYLSLITDAHSRMIVGYCLHPYLNTEGCMTALEMAIGSRTKIQTETPLIHHSDRGSQYCSFQYVNKLRESGISISMTDNGDPYENAMAERVNGILKVDFRLNRVFKSRAEALLATKSAIGNYNMLRPHMSCDYLTPQTAHFLDQPMLMHWKTKKSIPSLST</sequence>
<dbReference type="InterPro" id="IPR012337">
    <property type="entry name" value="RNaseH-like_sf"/>
</dbReference>
<evidence type="ECO:0000259" key="1">
    <source>
        <dbReference type="PROSITE" id="PS50994"/>
    </source>
</evidence>
<dbReference type="RefSeq" id="WP_370482409.1">
    <property type="nucleotide sequence ID" value="NZ_JBEOQA010000001.1"/>
</dbReference>
<evidence type="ECO:0000313" key="3">
    <source>
        <dbReference type="Proteomes" id="UP001566204"/>
    </source>
</evidence>
<dbReference type="Proteomes" id="UP001566204">
    <property type="component" value="Unassembled WGS sequence"/>
</dbReference>
<gene>
    <name evidence="2" type="ORF">ABTW24_13180</name>
</gene>
<dbReference type="PROSITE" id="PS50994">
    <property type="entry name" value="INTEGRASE"/>
    <property type="match status" value="1"/>
</dbReference>
<dbReference type="NCBIfam" id="NF033516">
    <property type="entry name" value="transpos_IS3"/>
    <property type="match status" value="1"/>
</dbReference>
<dbReference type="PANTHER" id="PTHR46889">
    <property type="entry name" value="TRANSPOSASE INSF FOR INSERTION SEQUENCE IS3B-RELATED"/>
    <property type="match status" value="1"/>
</dbReference>